<dbReference type="Gene3D" id="3.30.1460.30">
    <property type="entry name" value="YgaC/TfoX-N like chaperone"/>
    <property type="match status" value="1"/>
</dbReference>
<sequence>MSIPRTNEEMKQLFAAVMPGDPHIHIRPMFGNLAGFINGNMFTGLYGQQIFIRLPEEERSRLIEKEGATLFSPMPGKPMKEYVTIPEQWWEEPDKITAWIDQSLKWVSAMPEKVPKKKSSSKKG</sequence>
<gene>
    <name evidence="1" type="ORF">Back11_42840</name>
</gene>
<evidence type="ECO:0000313" key="2">
    <source>
        <dbReference type="Proteomes" id="UP000275368"/>
    </source>
</evidence>
<dbReference type="EMBL" id="AP019308">
    <property type="protein sequence ID" value="BBH22939.1"/>
    <property type="molecule type" value="Genomic_DNA"/>
</dbReference>
<dbReference type="Proteomes" id="UP000275368">
    <property type="component" value="Chromosome"/>
</dbReference>
<dbReference type="AlphaFoldDB" id="A0A3G9JIT4"/>
<reference evidence="1 2" key="1">
    <citation type="submission" date="2018-11" db="EMBL/GenBank/DDBJ databases">
        <title>Complete genome sequence of Paenibacillus baekrokdamisoli strain KCTC 33723.</title>
        <authorList>
            <person name="Kang S.W."/>
            <person name="Lee K.C."/>
            <person name="Kim K.K."/>
            <person name="Kim J.S."/>
            <person name="Kim D.S."/>
            <person name="Ko S.H."/>
            <person name="Yang S.H."/>
            <person name="Lee J.S."/>
        </authorList>
    </citation>
    <scope>NUCLEOTIDE SEQUENCE [LARGE SCALE GENOMIC DNA]</scope>
    <source>
        <strain evidence="1 2">KCTC 33723</strain>
    </source>
</reference>
<evidence type="ECO:0000313" key="1">
    <source>
        <dbReference type="EMBL" id="BBH22939.1"/>
    </source>
</evidence>
<protein>
    <submittedName>
        <fullName evidence="1">Uncharacterized protein</fullName>
    </submittedName>
</protein>
<dbReference type="RefSeq" id="WP_125661822.1">
    <property type="nucleotide sequence ID" value="NZ_AP019308.1"/>
</dbReference>
<accession>A0A3G9JIT4</accession>
<dbReference type="OrthoDB" id="963621at2"/>
<dbReference type="InterPro" id="IPR007076">
    <property type="entry name" value="TfoX_N"/>
</dbReference>
<organism evidence="1 2">
    <name type="scientific">Paenibacillus baekrokdamisoli</name>
    <dbReference type="NCBI Taxonomy" id="1712516"/>
    <lineage>
        <taxon>Bacteria</taxon>
        <taxon>Bacillati</taxon>
        <taxon>Bacillota</taxon>
        <taxon>Bacilli</taxon>
        <taxon>Bacillales</taxon>
        <taxon>Paenibacillaceae</taxon>
        <taxon>Paenibacillus</taxon>
    </lineage>
</organism>
<dbReference type="SUPFAM" id="SSF159894">
    <property type="entry name" value="YgaC/TfoX-N like"/>
    <property type="match status" value="1"/>
</dbReference>
<dbReference type="KEGG" id="pbk:Back11_42840"/>
<proteinExistence type="predicted"/>
<dbReference type="Pfam" id="PF04993">
    <property type="entry name" value="TfoX_N"/>
    <property type="match status" value="1"/>
</dbReference>
<name>A0A3G9JIT4_9BACL</name>
<keyword evidence="2" id="KW-1185">Reference proteome</keyword>